<evidence type="ECO:0000256" key="1">
    <source>
        <dbReference type="ARBA" id="ARBA00009477"/>
    </source>
</evidence>
<dbReference type="PROSITE" id="PS51257">
    <property type="entry name" value="PROKAR_LIPOPROTEIN"/>
    <property type="match status" value="1"/>
</dbReference>
<dbReference type="InterPro" id="IPR058647">
    <property type="entry name" value="BSH_CzcB-like"/>
</dbReference>
<dbReference type="NCBIfam" id="TIGR01730">
    <property type="entry name" value="RND_mfp"/>
    <property type="match status" value="1"/>
</dbReference>
<dbReference type="SUPFAM" id="SSF111369">
    <property type="entry name" value="HlyD-like secretion proteins"/>
    <property type="match status" value="1"/>
</dbReference>
<dbReference type="InterPro" id="IPR006143">
    <property type="entry name" value="RND_pump_MFP"/>
</dbReference>
<evidence type="ECO:0000259" key="4">
    <source>
        <dbReference type="Pfam" id="PF25973"/>
    </source>
</evidence>
<organism evidence="5 6">
    <name type="scientific">Sphingomonas leidyi</name>
    <dbReference type="NCBI Taxonomy" id="68569"/>
    <lineage>
        <taxon>Bacteria</taxon>
        <taxon>Pseudomonadati</taxon>
        <taxon>Pseudomonadota</taxon>
        <taxon>Alphaproteobacteria</taxon>
        <taxon>Sphingomonadales</taxon>
        <taxon>Sphingomonadaceae</taxon>
        <taxon>Sphingomonas</taxon>
    </lineage>
</organism>
<evidence type="ECO:0000313" key="6">
    <source>
        <dbReference type="Proteomes" id="UP000564677"/>
    </source>
</evidence>
<dbReference type="Gene3D" id="2.40.50.100">
    <property type="match status" value="1"/>
</dbReference>
<dbReference type="GO" id="GO:1990281">
    <property type="term" value="C:efflux pump complex"/>
    <property type="evidence" value="ECO:0007669"/>
    <property type="project" value="TreeGrafter"/>
</dbReference>
<accession>A0A7X5ZVB8</accession>
<dbReference type="RefSeq" id="WP_167299242.1">
    <property type="nucleotide sequence ID" value="NZ_JAASQV010000001.1"/>
</dbReference>
<comment type="similarity">
    <text evidence="1">Belongs to the membrane fusion protein (MFP) (TC 8.A.1) family.</text>
</comment>
<name>A0A7X5ZVB8_9SPHN</name>
<keyword evidence="2" id="KW-0732">Signal</keyword>
<feature type="domain" description="CusB-like beta-barrel" evidence="3">
    <location>
        <begin position="207"/>
        <end position="278"/>
    </location>
</feature>
<evidence type="ECO:0000256" key="2">
    <source>
        <dbReference type="SAM" id="SignalP"/>
    </source>
</evidence>
<dbReference type="PANTHER" id="PTHR30469">
    <property type="entry name" value="MULTIDRUG RESISTANCE PROTEIN MDTA"/>
    <property type="match status" value="1"/>
</dbReference>
<feature type="chain" id="PRO_5031113255" evidence="2">
    <location>
        <begin position="19"/>
        <end position="355"/>
    </location>
</feature>
<sequence length="355" mass="37192">MKRPLFVTAIALTLSACAKEAPRADEAEAPPTVGVFRVALRPISAGVDVSGTIVAREEAAILPELSGYRVLRVLADEGDQVRRGQPVALLDGALLASEEARLRAQRTSAQVAAERARSEHLRVADLTGRGVIADETIVQRGFEARAAQAQLQSAQAALREIVVRRGRLTLRSPVSGVIVQRSLRPGDVAGTGTEPPFRIARDGLFELDAEAPEHLLSRLAPGATATVTLASGRRLTGTVRRLGERVDPATRLGRVRILLPFHPGLRLGGFATASVAGEARSVRSVPLRALSYEGGPSVMTVDKAGRVARVPVRTGARGGGMVELLDGPPSGTPVLLGGGALVVPGQIVKPVEGQP</sequence>
<dbReference type="GO" id="GO:0015562">
    <property type="term" value="F:efflux transmembrane transporter activity"/>
    <property type="evidence" value="ECO:0007669"/>
    <property type="project" value="TreeGrafter"/>
</dbReference>
<evidence type="ECO:0000259" key="3">
    <source>
        <dbReference type="Pfam" id="PF25954"/>
    </source>
</evidence>
<keyword evidence="6" id="KW-1185">Reference proteome</keyword>
<dbReference type="AlphaFoldDB" id="A0A7X5ZVB8"/>
<protein>
    <submittedName>
        <fullName evidence="5">HlyD family secretion protein</fullName>
    </submittedName>
</protein>
<proteinExistence type="inferred from homology"/>
<dbReference type="Pfam" id="PF25954">
    <property type="entry name" value="Beta-barrel_RND_2"/>
    <property type="match status" value="1"/>
</dbReference>
<dbReference type="PANTHER" id="PTHR30469:SF15">
    <property type="entry name" value="HLYD FAMILY OF SECRETION PROTEINS"/>
    <property type="match status" value="1"/>
</dbReference>
<dbReference type="InterPro" id="IPR058792">
    <property type="entry name" value="Beta-barrel_RND_2"/>
</dbReference>
<feature type="signal peptide" evidence="2">
    <location>
        <begin position="1"/>
        <end position="18"/>
    </location>
</feature>
<evidence type="ECO:0000313" key="5">
    <source>
        <dbReference type="EMBL" id="NIJ64946.1"/>
    </source>
</evidence>
<dbReference type="EMBL" id="JAASQV010000001">
    <property type="protein sequence ID" value="NIJ64946.1"/>
    <property type="molecule type" value="Genomic_DNA"/>
</dbReference>
<dbReference type="Pfam" id="PF25973">
    <property type="entry name" value="BSH_CzcB"/>
    <property type="match status" value="1"/>
</dbReference>
<comment type="caution">
    <text evidence="5">The sequence shown here is derived from an EMBL/GenBank/DDBJ whole genome shotgun (WGS) entry which is preliminary data.</text>
</comment>
<reference evidence="5 6" key="1">
    <citation type="submission" date="2020-03" db="EMBL/GenBank/DDBJ databases">
        <title>Genomic Encyclopedia of Type Strains, Phase IV (KMG-IV): sequencing the most valuable type-strain genomes for metagenomic binning, comparative biology and taxonomic classification.</title>
        <authorList>
            <person name="Goeker M."/>
        </authorList>
    </citation>
    <scope>NUCLEOTIDE SEQUENCE [LARGE SCALE GENOMIC DNA]</scope>
    <source>
        <strain evidence="5 6">DSM 4733</strain>
    </source>
</reference>
<feature type="domain" description="CzcB-like barrel-sandwich hybrid" evidence="4">
    <location>
        <begin position="59"/>
        <end position="189"/>
    </location>
</feature>
<dbReference type="Gene3D" id="2.40.30.170">
    <property type="match status" value="1"/>
</dbReference>
<dbReference type="Gene3D" id="1.10.287.470">
    <property type="entry name" value="Helix hairpin bin"/>
    <property type="match status" value="1"/>
</dbReference>
<gene>
    <name evidence="5" type="ORF">FHR20_001877</name>
</gene>
<dbReference type="Proteomes" id="UP000564677">
    <property type="component" value="Unassembled WGS sequence"/>
</dbReference>
<dbReference type="Gene3D" id="2.40.420.20">
    <property type="match status" value="1"/>
</dbReference>